<evidence type="ECO:0000313" key="6">
    <source>
        <dbReference type="Proteomes" id="UP000094336"/>
    </source>
</evidence>
<dbReference type="GeneID" id="30146808"/>
<dbReference type="Pfam" id="PF06428">
    <property type="entry name" value="Sec2p"/>
    <property type="match status" value="1"/>
</dbReference>
<evidence type="ECO:0000256" key="1">
    <source>
        <dbReference type="ARBA" id="ARBA00023054"/>
    </source>
</evidence>
<dbReference type="InterPro" id="IPR040351">
    <property type="entry name" value="RAB3IL/RAB3IP/Sec2"/>
</dbReference>
<dbReference type="SUPFAM" id="SSF144284">
    <property type="entry name" value="Sec2 N-terminal region"/>
    <property type="match status" value="1"/>
</dbReference>
<dbReference type="PANTHER" id="PTHR14430">
    <property type="entry name" value="RABIN3-RELATED"/>
    <property type="match status" value="1"/>
</dbReference>
<dbReference type="Gene3D" id="6.10.140.910">
    <property type="match status" value="1"/>
</dbReference>
<dbReference type="PANTHER" id="PTHR14430:SF0">
    <property type="entry name" value="SEC2P DOMAIN-CONTAINING PROTEIN"/>
    <property type="match status" value="1"/>
</dbReference>
<proteinExistence type="predicted"/>
<dbReference type="EMBL" id="KV454431">
    <property type="protein sequence ID" value="ODQ80059.1"/>
    <property type="molecule type" value="Genomic_DNA"/>
</dbReference>
<feature type="region of interest" description="Disordered" evidence="3">
    <location>
        <begin position="178"/>
        <end position="200"/>
    </location>
</feature>
<dbReference type="AlphaFoldDB" id="A0A1E3QQU4"/>
<organism evidence="5 6">
    <name type="scientific">Babjeviella inositovora NRRL Y-12698</name>
    <dbReference type="NCBI Taxonomy" id="984486"/>
    <lineage>
        <taxon>Eukaryota</taxon>
        <taxon>Fungi</taxon>
        <taxon>Dikarya</taxon>
        <taxon>Ascomycota</taxon>
        <taxon>Saccharomycotina</taxon>
        <taxon>Pichiomycetes</taxon>
        <taxon>Serinales incertae sedis</taxon>
        <taxon>Babjeviella</taxon>
    </lineage>
</organism>
<keyword evidence="6" id="KW-1185">Reference proteome</keyword>
<feature type="coiled-coil region" evidence="2">
    <location>
        <begin position="125"/>
        <end position="159"/>
    </location>
</feature>
<gene>
    <name evidence="5" type="ORF">BABINDRAFT_161696</name>
</gene>
<evidence type="ECO:0000259" key="4">
    <source>
        <dbReference type="Pfam" id="PF06428"/>
    </source>
</evidence>
<dbReference type="Proteomes" id="UP000094336">
    <property type="component" value="Unassembled WGS sequence"/>
</dbReference>
<dbReference type="GO" id="GO:0051286">
    <property type="term" value="C:cell tip"/>
    <property type="evidence" value="ECO:0007669"/>
    <property type="project" value="TreeGrafter"/>
</dbReference>
<keyword evidence="1 2" id="KW-0175">Coiled coil</keyword>
<feature type="domain" description="GDP/GTP exchange factor Sec2 N-terminal" evidence="4">
    <location>
        <begin position="19"/>
        <end position="157"/>
    </location>
</feature>
<evidence type="ECO:0000256" key="2">
    <source>
        <dbReference type="SAM" id="Coils"/>
    </source>
</evidence>
<evidence type="ECO:0000313" key="5">
    <source>
        <dbReference type="EMBL" id="ODQ80059.1"/>
    </source>
</evidence>
<evidence type="ECO:0000256" key="3">
    <source>
        <dbReference type="SAM" id="MobiDB-lite"/>
    </source>
</evidence>
<dbReference type="Pfam" id="PF25555">
    <property type="entry name" value="RAB3A-like_C"/>
    <property type="match status" value="1"/>
</dbReference>
<dbReference type="GO" id="GO:0005085">
    <property type="term" value="F:guanyl-nucleotide exchange factor activity"/>
    <property type="evidence" value="ECO:0007669"/>
    <property type="project" value="InterPro"/>
</dbReference>
<dbReference type="CDD" id="cd21044">
    <property type="entry name" value="Rab11BD_RAB3IP_like"/>
    <property type="match status" value="1"/>
</dbReference>
<reference evidence="6" key="1">
    <citation type="submission" date="2016-05" db="EMBL/GenBank/DDBJ databases">
        <title>Comparative genomics of biotechnologically important yeasts.</title>
        <authorList>
            <consortium name="DOE Joint Genome Institute"/>
            <person name="Riley R."/>
            <person name="Haridas S."/>
            <person name="Wolfe K.H."/>
            <person name="Lopes M.R."/>
            <person name="Hittinger C.T."/>
            <person name="Goker M."/>
            <person name="Salamov A."/>
            <person name="Wisecaver J."/>
            <person name="Long T.M."/>
            <person name="Aerts A.L."/>
            <person name="Barry K."/>
            <person name="Choi C."/>
            <person name="Clum A."/>
            <person name="Coughlan A.Y."/>
            <person name="Deshpande S."/>
            <person name="Douglass A.P."/>
            <person name="Hanson S.J."/>
            <person name="Klenk H.-P."/>
            <person name="Labutti K."/>
            <person name="Lapidus A."/>
            <person name="Lindquist E."/>
            <person name="Lipzen A."/>
            <person name="Meier-Kolthoff J.P."/>
            <person name="Ohm R.A."/>
            <person name="Otillar R.P."/>
            <person name="Pangilinan J."/>
            <person name="Peng Y."/>
            <person name="Rokas A."/>
            <person name="Rosa C.A."/>
            <person name="Scheuner C."/>
            <person name="Sibirny A.A."/>
            <person name="Slot J.C."/>
            <person name="Stielow J.B."/>
            <person name="Sun H."/>
            <person name="Kurtzman C.P."/>
            <person name="Blackwell M."/>
            <person name="Grigoriev I.V."/>
            <person name="Jeffries T.W."/>
        </authorList>
    </citation>
    <scope>NUCLEOTIDE SEQUENCE [LARGE SCALE GENOMIC DNA]</scope>
    <source>
        <strain evidence="6">NRRL Y-12698</strain>
    </source>
</reference>
<protein>
    <recommendedName>
        <fullName evidence="4">GDP/GTP exchange factor Sec2 N-terminal domain-containing protein</fullName>
    </recommendedName>
</protein>
<dbReference type="GO" id="GO:0006887">
    <property type="term" value="P:exocytosis"/>
    <property type="evidence" value="ECO:0007669"/>
    <property type="project" value="TreeGrafter"/>
</dbReference>
<dbReference type="GO" id="GO:0070319">
    <property type="term" value="C:Golgi to plasma membrane transport vesicle"/>
    <property type="evidence" value="ECO:0007669"/>
    <property type="project" value="TreeGrafter"/>
</dbReference>
<dbReference type="OrthoDB" id="1748564at2759"/>
<name>A0A1E3QQU4_9ASCO</name>
<dbReference type="RefSeq" id="XP_018985387.1">
    <property type="nucleotide sequence ID" value="XM_019128955.1"/>
</dbReference>
<dbReference type="InterPro" id="IPR009449">
    <property type="entry name" value="Sec2_N"/>
</dbReference>
<sequence>MTDTQLAPLEGSPLKDSADLASLVESLTQKLERSTALEAALQTSLTEYKQQLTVAMGADATTHLTAEIAQLNIQLAKERQLRHTADTECNGLRKEIQDLSESLFSEANAMVSDARREAYDYQVRNTRLTQDMDNKKDYIEMLESQLSDLKDTFRRMEDESILNLSGSNVHLALVSRLSVAEEDEPRPETRPEGPSNRNSVMSIRNVQDDDAHKATHHTAIYAPLLRGVRFDLPGYDDFKWFVTMISDPGFVYELSGLNTSIYFNRIYKQDVEATLNLAAAPKVSFFTRKTFIKHLADGNVIIEPISGINETYRHNFSKKSTIAEADTEYVTTNMYLYPKDSPPIATKEHCAFCGESRNDVLEHSRLYYLRIVPQKTEETYPMCQYCLGRIRAVCEFFSTVRLISKGVVVSFRNKDDVENSYRKCYVMLLKLRAKMLWARAGIWDNGENVILLSDEDLMTHLRRLYPKP</sequence>
<accession>A0A1E3QQU4</accession>
<dbReference type="STRING" id="984486.A0A1E3QQU4"/>